<feature type="compositionally biased region" description="Basic and acidic residues" evidence="1">
    <location>
        <begin position="177"/>
        <end position="188"/>
    </location>
</feature>
<evidence type="ECO:0000256" key="2">
    <source>
        <dbReference type="SAM" id="SignalP"/>
    </source>
</evidence>
<dbReference type="InterPro" id="IPR025711">
    <property type="entry name" value="PepSY"/>
</dbReference>
<gene>
    <name evidence="4" type="ORF">DBT44_0010130</name>
</gene>
<name>A0ABZ2ED19_9LACT</name>
<dbReference type="Gene3D" id="3.10.450.40">
    <property type="match status" value="1"/>
</dbReference>
<evidence type="ECO:0000259" key="3">
    <source>
        <dbReference type="Pfam" id="PF03413"/>
    </source>
</evidence>
<evidence type="ECO:0000313" key="5">
    <source>
        <dbReference type="Proteomes" id="UP000250354"/>
    </source>
</evidence>
<feature type="domain" description="PepSY" evidence="3">
    <location>
        <begin position="88"/>
        <end position="151"/>
    </location>
</feature>
<reference evidence="4 5" key="1">
    <citation type="journal article" date="2020" name="J. Bacteriol.">
        <title>Aerococcus urinae Isolated from Women with Lower Urinary Tract Symptoms: In Vitro Aggregation and Genome Analysis.</title>
        <authorList>
            <person name="Hilt E.E."/>
            <person name="Putonti C."/>
            <person name="Thomas-White K."/>
            <person name="Lewis A.L."/>
            <person name="Visick K.L."/>
            <person name="Gilbert N.M."/>
            <person name="Wolfe A.J."/>
        </authorList>
    </citation>
    <scope>NUCLEOTIDE SEQUENCE [LARGE SCALE GENOMIC DNA]</scope>
    <source>
        <strain evidence="4 5">UMB1016</strain>
    </source>
</reference>
<evidence type="ECO:0000313" key="4">
    <source>
        <dbReference type="EMBL" id="WWC54712.1"/>
    </source>
</evidence>
<dbReference type="Proteomes" id="UP000250354">
    <property type="component" value="Chromosome"/>
</dbReference>
<proteinExistence type="predicted"/>
<keyword evidence="2" id="KW-0732">Signal</keyword>
<feature type="region of interest" description="Disordered" evidence="1">
    <location>
        <begin position="22"/>
        <end position="86"/>
    </location>
</feature>
<dbReference type="RefSeq" id="WP_070558788.1">
    <property type="nucleotide sequence ID" value="NZ_CP145132.1"/>
</dbReference>
<feature type="compositionally biased region" description="Polar residues" evidence="1">
    <location>
        <begin position="33"/>
        <end position="43"/>
    </location>
</feature>
<feature type="compositionally biased region" description="Basic and acidic residues" evidence="1">
    <location>
        <begin position="44"/>
        <end position="70"/>
    </location>
</feature>
<dbReference type="PROSITE" id="PS51257">
    <property type="entry name" value="PROKAR_LIPOPROTEIN"/>
    <property type="match status" value="1"/>
</dbReference>
<feature type="chain" id="PRO_5045467453" evidence="2">
    <location>
        <begin position="20"/>
        <end position="234"/>
    </location>
</feature>
<organism evidence="4 5">
    <name type="scientific">Aerococcus mictus</name>
    <dbReference type="NCBI Taxonomy" id="2976810"/>
    <lineage>
        <taxon>Bacteria</taxon>
        <taxon>Bacillati</taxon>
        <taxon>Bacillota</taxon>
        <taxon>Bacilli</taxon>
        <taxon>Lactobacillales</taxon>
        <taxon>Aerococcaceae</taxon>
        <taxon>Aerococcus</taxon>
    </lineage>
</organism>
<feature type="compositionally biased region" description="Low complexity" evidence="1">
    <location>
        <begin position="192"/>
        <end position="210"/>
    </location>
</feature>
<sequence>MNKKLKISLVSLASIFTLAACGQANDGGDKANTDQNESSQEVSQETKGETASQEDSKGQKESKEDNKDQAESNQSSQDQEGIENKEYAISIEDAVNKFNEETGAQDVKIEEIEFDYEEEFSKHTYQIQGYNAENEWDMHIDPDTGEVLKVEAEKEANDETKQLEVTSLITPKEAMEKALAEHPGEKSRTGNSLSMTTASSTTKSTSLTSMTWTSMQAAEKLLNKGRECELTTKK</sequence>
<keyword evidence="5" id="KW-1185">Reference proteome</keyword>
<evidence type="ECO:0000256" key="1">
    <source>
        <dbReference type="SAM" id="MobiDB-lite"/>
    </source>
</evidence>
<feature type="region of interest" description="Disordered" evidence="1">
    <location>
        <begin position="177"/>
        <end position="210"/>
    </location>
</feature>
<accession>A0ABZ2ED19</accession>
<protein>
    <submittedName>
        <fullName evidence="4">PepSY domain-containing protein</fullName>
    </submittedName>
</protein>
<dbReference type="EMBL" id="CP145132">
    <property type="protein sequence ID" value="WWC54712.1"/>
    <property type="molecule type" value="Genomic_DNA"/>
</dbReference>
<dbReference type="Pfam" id="PF03413">
    <property type="entry name" value="PepSY"/>
    <property type="match status" value="1"/>
</dbReference>
<feature type="signal peptide" evidence="2">
    <location>
        <begin position="1"/>
        <end position="19"/>
    </location>
</feature>